<dbReference type="PANTHER" id="PTHR45914">
    <property type="entry name" value="TRANSCRIPTION FACTOR HEC3-RELATED"/>
    <property type="match status" value="1"/>
</dbReference>
<evidence type="ECO:0000256" key="2">
    <source>
        <dbReference type="ARBA" id="ARBA00023015"/>
    </source>
</evidence>
<evidence type="ECO:0000256" key="5">
    <source>
        <dbReference type="ARBA" id="ARBA00023242"/>
    </source>
</evidence>
<dbReference type="InterPro" id="IPR036638">
    <property type="entry name" value="HLH_DNA-bd_sf"/>
</dbReference>
<reference evidence="9" key="1">
    <citation type="journal article" date="2019" name="Curr. Biol.">
        <title>Genome Sequence of Striga asiatica Provides Insight into the Evolution of Plant Parasitism.</title>
        <authorList>
            <person name="Yoshida S."/>
            <person name="Kim S."/>
            <person name="Wafula E.K."/>
            <person name="Tanskanen J."/>
            <person name="Kim Y.M."/>
            <person name="Honaas L."/>
            <person name="Yang Z."/>
            <person name="Spallek T."/>
            <person name="Conn C.E."/>
            <person name="Ichihashi Y."/>
            <person name="Cheong K."/>
            <person name="Cui S."/>
            <person name="Der J.P."/>
            <person name="Gundlach H."/>
            <person name="Jiao Y."/>
            <person name="Hori C."/>
            <person name="Ishida J.K."/>
            <person name="Kasahara H."/>
            <person name="Kiba T."/>
            <person name="Kim M.S."/>
            <person name="Koo N."/>
            <person name="Laohavisit A."/>
            <person name="Lee Y.H."/>
            <person name="Lumba S."/>
            <person name="McCourt P."/>
            <person name="Mortimer J.C."/>
            <person name="Mutuku J.M."/>
            <person name="Nomura T."/>
            <person name="Sasaki-Sekimoto Y."/>
            <person name="Seto Y."/>
            <person name="Wang Y."/>
            <person name="Wakatake T."/>
            <person name="Sakakibara H."/>
            <person name="Demura T."/>
            <person name="Yamaguchi S."/>
            <person name="Yoneyama K."/>
            <person name="Manabe R.I."/>
            <person name="Nelson D.C."/>
            <person name="Schulman A.H."/>
            <person name="Timko M.P."/>
            <person name="dePamphilis C.W."/>
            <person name="Choi D."/>
            <person name="Shirasu K."/>
        </authorList>
    </citation>
    <scope>NUCLEOTIDE SEQUENCE [LARGE SCALE GENOMIC DNA]</scope>
    <source>
        <strain evidence="9">cv. UVA1</strain>
    </source>
</reference>
<name>A0A5A7P1R0_STRAF</name>
<dbReference type="PROSITE" id="PS50888">
    <property type="entry name" value="BHLH"/>
    <property type="match status" value="1"/>
</dbReference>
<feature type="region of interest" description="Disordered" evidence="6">
    <location>
        <begin position="153"/>
        <end position="172"/>
    </location>
</feature>
<dbReference type="OrthoDB" id="2017571at2759"/>
<dbReference type="GO" id="GO:0003677">
    <property type="term" value="F:DNA binding"/>
    <property type="evidence" value="ECO:0007669"/>
    <property type="project" value="UniProtKB-KW"/>
</dbReference>
<keyword evidence="2" id="KW-0805">Transcription regulation</keyword>
<dbReference type="SMART" id="SM00353">
    <property type="entry name" value="HLH"/>
    <property type="match status" value="1"/>
</dbReference>
<dbReference type="GO" id="GO:0003700">
    <property type="term" value="F:DNA-binding transcription factor activity"/>
    <property type="evidence" value="ECO:0007669"/>
    <property type="project" value="InterPro"/>
</dbReference>
<keyword evidence="5" id="KW-0539">Nucleus</keyword>
<protein>
    <submittedName>
        <fullName evidence="8">Basic helix-loop-helix (BHLH) DNA-bindingsuperfamily protein</fullName>
    </submittedName>
</protein>
<dbReference type="InterPro" id="IPR045843">
    <property type="entry name" value="IND-like"/>
</dbReference>
<dbReference type="AlphaFoldDB" id="A0A5A7P1R0"/>
<dbReference type="Gene3D" id="4.10.280.10">
    <property type="entry name" value="Helix-loop-helix DNA-binding domain"/>
    <property type="match status" value="1"/>
</dbReference>
<dbReference type="GO" id="GO:0046983">
    <property type="term" value="F:protein dimerization activity"/>
    <property type="evidence" value="ECO:0007669"/>
    <property type="project" value="InterPro"/>
</dbReference>
<organism evidence="8 9">
    <name type="scientific">Striga asiatica</name>
    <name type="common">Asiatic witchweed</name>
    <name type="synonym">Buchnera asiatica</name>
    <dbReference type="NCBI Taxonomy" id="4170"/>
    <lineage>
        <taxon>Eukaryota</taxon>
        <taxon>Viridiplantae</taxon>
        <taxon>Streptophyta</taxon>
        <taxon>Embryophyta</taxon>
        <taxon>Tracheophyta</taxon>
        <taxon>Spermatophyta</taxon>
        <taxon>Magnoliopsida</taxon>
        <taxon>eudicotyledons</taxon>
        <taxon>Gunneridae</taxon>
        <taxon>Pentapetalae</taxon>
        <taxon>asterids</taxon>
        <taxon>lamiids</taxon>
        <taxon>Lamiales</taxon>
        <taxon>Orobanchaceae</taxon>
        <taxon>Buchnereae</taxon>
        <taxon>Striga</taxon>
    </lineage>
</organism>
<dbReference type="Pfam" id="PF00010">
    <property type="entry name" value="HLH"/>
    <property type="match status" value="1"/>
</dbReference>
<evidence type="ECO:0000259" key="7">
    <source>
        <dbReference type="PROSITE" id="PS50888"/>
    </source>
</evidence>
<keyword evidence="3 8" id="KW-0238">DNA-binding</keyword>
<dbReference type="Proteomes" id="UP000325081">
    <property type="component" value="Unassembled WGS sequence"/>
</dbReference>
<comment type="subcellular location">
    <subcellularLocation>
        <location evidence="1">Nucleus</location>
    </subcellularLocation>
</comment>
<feature type="region of interest" description="Disordered" evidence="6">
    <location>
        <begin position="1"/>
        <end position="42"/>
    </location>
</feature>
<feature type="compositionally biased region" description="Low complexity" evidence="6">
    <location>
        <begin position="1"/>
        <end position="16"/>
    </location>
</feature>
<feature type="compositionally biased region" description="Polar residues" evidence="6">
    <location>
        <begin position="158"/>
        <end position="169"/>
    </location>
</feature>
<proteinExistence type="predicted"/>
<evidence type="ECO:0000256" key="4">
    <source>
        <dbReference type="ARBA" id="ARBA00023163"/>
    </source>
</evidence>
<evidence type="ECO:0000256" key="1">
    <source>
        <dbReference type="ARBA" id="ARBA00004123"/>
    </source>
</evidence>
<dbReference type="EMBL" id="BKCP01001114">
    <property type="protein sequence ID" value="GER26660.1"/>
    <property type="molecule type" value="Genomic_DNA"/>
</dbReference>
<dbReference type="PANTHER" id="PTHR45914:SF2">
    <property type="entry name" value="TRANSCRIPTION FACTOR BHLH140-LIKE PROTEIN"/>
    <property type="match status" value="1"/>
</dbReference>
<dbReference type="InterPro" id="IPR011598">
    <property type="entry name" value="bHLH_dom"/>
</dbReference>
<evidence type="ECO:0000313" key="9">
    <source>
        <dbReference type="Proteomes" id="UP000325081"/>
    </source>
</evidence>
<keyword evidence="9" id="KW-1185">Reference proteome</keyword>
<dbReference type="GO" id="GO:0005634">
    <property type="term" value="C:nucleus"/>
    <property type="evidence" value="ECO:0007669"/>
    <property type="project" value="UniProtKB-SubCell"/>
</dbReference>
<gene>
    <name evidence="8" type="ORF">STAS_02316</name>
</gene>
<accession>A0A5A7P1R0</accession>
<sequence length="223" mass="24249">MDSSSTSNPTSCTTTSAHTAVKQNKTKKKSSGAVMRLSTDPQSVAARQRRHRISDRFKILQSLVPGGSKLDTASMLEQAIQYVKFLQAQIWLHQAMISIAGADAAASANNNNNNNDYLADNKLEIKELGGWPSVTYFTNEMKGPVAQLSKPAKALDFPQSSQPKTSGIGNPSMLYEKREKTASSFATPQELDGKLMRLLLATDKNMAKLPISIGILLVNTSFE</sequence>
<dbReference type="SUPFAM" id="SSF47459">
    <property type="entry name" value="HLH, helix-loop-helix DNA-binding domain"/>
    <property type="match status" value="1"/>
</dbReference>
<keyword evidence="4" id="KW-0804">Transcription</keyword>
<comment type="caution">
    <text evidence="8">The sequence shown here is derived from an EMBL/GenBank/DDBJ whole genome shotgun (WGS) entry which is preliminary data.</text>
</comment>
<evidence type="ECO:0000256" key="3">
    <source>
        <dbReference type="ARBA" id="ARBA00023125"/>
    </source>
</evidence>
<dbReference type="FunFam" id="4.10.280.10:FF:000089">
    <property type="entry name" value="Transcription factor LAX PANICLE"/>
    <property type="match status" value="1"/>
</dbReference>
<evidence type="ECO:0000256" key="6">
    <source>
        <dbReference type="SAM" id="MobiDB-lite"/>
    </source>
</evidence>
<dbReference type="CDD" id="cd11454">
    <property type="entry name" value="bHLH_AtIND_like"/>
    <property type="match status" value="1"/>
</dbReference>
<evidence type="ECO:0000313" key="8">
    <source>
        <dbReference type="EMBL" id="GER26660.1"/>
    </source>
</evidence>
<feature type="domain" description="BHLH" evidence="7">
    <location>
        <begin position="37"/>
        <end position="86"/>
    </location>
</feature>